<evidence type="ECO:0000256" key="7">
    <source>
        <dbReference type="RuleBase" id="RU363069"/>
    </source>
</evidence>
<keyword evidence="11" id="KW-1185">Reference proteome</keyword>
<comment type="subunit">
    <text evidence="2 7">Heterodimer of SbcC and SbcD.</text>
</comment>
<dbReference type="CDD" id="cd00840">
    <property type="entry name" value="MPP_Mre11_N"/>
    <property type="match status" value="1"/>
</dbReference>
<dbReference type="InterPro" id="IPR004843">
    <property type="entry name" value="Calcineurin-like_PHP"/>
</dbReference>
<dbReference type="SUPFAM" id="SSF56300">
    <property type="entry name" value="Metallo-dependent phosphatases"/>
    <property type="match status" value="1"/>
</dbReference>
<comment type="caution">
    <text evidence="10">The sequence shown here is derived from an EMBL/GenBank/DDBJ whole genome shotgun (WGS) entry which is preliminary data.</text>
</comment>
<keyword evidence="5 7" id="KW-0378">Hydrolase</keyword>
<keyword evidence="7" id="KW-0235">DNA replication</keyword>
<dbReference type="Gene3D" id="3.60.21.10">
    <property type="match status" value="1"/>
</dbReference>
<evidence type="ECO:0000313" key="10">
    <source>
        <dbReference type="EMBL" id="MEQ2554711.1"/>
    </source>
</evidence>
<keyword evidence="7" id="KW-0233">DNA recombination</keyword>
<dbReference type="InterPro" id="IPR050535">
    <property type="entry name" value="DNA_Repair-Maintenance_Comp"/>
</dbReference>
<evidence type="ECO:0000313" key="11">
    <source>
        <dbReference type="Proteomes" id="UP001546774"/>
    </source>
</evidence>
<dbReference type="Pfam" id="PF12320">
    <property type="entry name" value="SbcD_C"/>
    <property type="match status" value="1"/>
</dbReference>
<feature type="domain" description="Calcineurin-like phosphoesterase" evidence="8">
    <location>
        <begin position="1"/>
        <end position="212"/>
    </location>
</feature>
<evidence type="ECO:0000256" key="5">
    <source>
        <dbReference type="ARBA" id="ARBA00022801"/>
    </source>
</evidence>
<dbReference type="InterPro" id="IPR041796">
    <property type="entry name" value="Mre11_N"/>
</dbReference>
<proteinExistence type="inferred from homology"/>
<dbReference type="NCBIfam" id="TIGR00619">
    <property type="entry name" value="sbcd"/>
    <property type="match status" value="1"/>
</dbReference>
<dbReference type="PANTHER" id="PTHR30337">
    <property type="entry name" value="COMPONENT OF ATP-DEPENDENT DSDNA EXONUCLEASE"/>
    <property type="match status" value="1"/>
</dbReference>
<name>A0ABV1H5X6_9FIRM</name>
<gene>
    <name evidence="7" type="primary">sbcD</name>
    <name evidence="10" type="ORF">WMO37_06700</name>
</gene>
<dbReference type="Proteomes" id="UP001546774">
    <property type="component" value="Unassembled WGS sequence"/>
</dbReference>
<evidence type="ECO:0000256" key="4">
    <source>
        <dbReference type="ARBA" id="ARBA00022722"/>
    </source>
</evidence>
<keyword evidence="6 7" id="KW-0269">Exonuclease</keyword>
<dbReference type="Pfam" id="PF00149">
    <property type="entry name" value="Metallophos"/>
    <property type="match status" value="1"/>
</dbReference>
<reference evidence="10" key="1">
    <citation type="submission" date="2024-03" db="EMBL/GenBank/DDBJ databases">
        <title>Human intestinal bacterial collection.</title>
        <authorList>
            <person name="Pauvert C."/>
            <person name="Hitch T.C.A."/>
            <person name="Clavel T."/>
        </authorList>
    </citation>
    <scope>NUCLEOTIDE SEQUENCE [LARGE SCALE GENOMIC DNA]</scope>
    <source>
        <strain evidence="10">CLA-AA-H89B</strain>
    </source>
</reference>
<comment type="function">
    <text evidence="7">SbcCD cleaves DNA hairpin structures. These structures can inhibit DNA replication and are intermediates in certain DNA recombination reactions. The complex acts as a 3'-&gt;5' double strand exonuclease that can open hairpins. It also has a 5' single-strand endonuclease activity.</text>
</comment>
<comment type="similarity">
    <text evidence="1 7">Belongs to the SbcD family.</text>
</comment>
<accession>A0ABV1H5X6</accession>
<dbReference type="InterPro" id="IPR029052">
    <property type="entry name" value="Metallo-depent_PP-like"/>
</dbReference>
<feature type="domain" description="Nuclease SbcCD subunit D C-terminal" evidence="9">
    <location>
        <begin position="263"/>
        <end position="353"/>
    </location>
</feature>
<dbReference type="GO" id="GO:0004527">
    <property type="term" value="F:exonuclease activity"/>
    <property type="evidence" value="ECO:0007669"/>
    <property type="project" value="UniProtKB-KW"/>
</dbReference>
<evidence type="ECO:0000256" key="1">
    <source>
        <dbReference type="ARBA" id="ARBA00010555"/>
    </source>
</evidence>
<evidence type="ECO:0000259" key="8">
    <source>
        <dbReference type="Pfam" id="PF00149"/>
    </source>
</evidence>
<evidence type="ECO:0000256" key="2">
    <source>
        <dbReference type="ARBA" id="ARBA00011322"/>
    </source>
</evidence>
<dbReference type="EMBL" id="JBBMFS010000004">
    <property type="protein sequence ID" value="MEQ2554711.1"/>
    <property type="molecule type" value="Genomic_DNA"/>
</dbReference>
<keyword evidence="4 7" id="KW-0540">Nuclease</keyword>
<sequence>MKFIHISDLHLGKRVNEFSMMEEQKYILQQVLYTVQNEAVDAVLIAGDIYDKPVPPAEAVVLFDTFLTRLSQMKKEVFIISGNHDSAERLSFGSSLFTAEGIHIAPVFEGNMEKVSLWDDAGEVCVYLLPFIKPSTVRRFYEEDLTDYTKTVQTVIEHTPVDTSKRNVLVAHQFVTGAGRCDSEEVSVGGLDNVDASVFEPFDYVALGHIHNAQHCSRESVRYCGTLLKYSFSEVNHIKSITVVELKEKGKNPQIHTVPVTPLHDMREIKGSYEELTFRKNYMNTAVNDYLHITLTDEEDIPDAISRLRSIYPNIMRLDYDNIRTRNSGSLEIGEAVVERTPLELFEDFYEQQNHKPMSEEQKQFICGLIESIWE</sequence>
<dbReference type="InterPro" id="IPR004593">
    <property type="entry name" value="SbcD"/>
</dbReference>
<dbReference type="InterPro" id="IPR026843">
    <property type="entry name" value="SbcD_C"/>
</dbReference>
<evidence type="ECO:0000256" key="6">
    <source>
        <dbReference type="ARBA" id="ARBA00022839"/>
    </source>
</evidence>
<organism evidence="10 11">
    <name type="scientific">Lachnospira intestinalis</name>
    <dbReference type="NCBI Taxonomy" id="3133158"/>
    <lineage>
        <taxon>Bacteria</taxon>
        <taxon>Bacillati</taxon>
        <taxon>Bacillota</taxon>
        <taxon>Clostridia</taxon>
        <taxon>Lachnospirales</taxon>
        <taxon>Lachnospiraceae</taxon>
        <taxon>Lachnospira</taxon>
    </lineage>
</organism>
<keyword evidence="7" id="KW-0255">Endonuclease</keyword>
<evidence type="ECO:0000259" key="9">
    <source>
        <dbReference type="Pfam" id="PF12320"/>
    </source>
</evidence>
<dbReference type="PANTHER" id="PTHR30337:SF0">
    <property type="entry name" value="NUCLEASE SBCCD SUBUNIT D"/>
    <property type="match status" value="1"/>
</dbReference>
<evidence type="ECO:0000256" key="3">
    <source>
        <dbReference type="ARBA" id="ARBA00013365"/>
    </source>
</evidence>
<protein>
    <recommendedName>
        <fullName evidence="3 7">Nuclease SbcCD subunit D</fullName>
    </recommendedName>
</protein>